<keyword evidence="5" id="KW-0418">Kinase</keyword>
<proteinExistence type="predicted"/>
<organism evidence="9 10">
    <name type="scientific">Halorhabdus tiamatea SARL4B</name>
    <dbReference type="NCBI Taxonomy" id="1033806"/>
    <lineage>
        <taxon>Archaea</taxon>
        <taxon>Methanobacteriati</taxon>
        <taxon>Methanobacteriota</taxon>
        <taxon>Stenosarchaea group</taxon>
        <taxon>Halobacteria</taxon>
        <taxon>Halobacteriales</taxon>
        <taxon>Haloarculaceae</taxon>
        <taxon>Halorhabdus</taxon>
    </lineage>
</organism>
<evidence type="ECO:0000256" key="1">
    <source>
        <dbReference type="ARBA" id="ARBA00000085"/>
    </source>
</evidence>
<reference evidence="9 10" key="2">
    <citation type="journal article" date="2013" name="PLoS ONE">
        <title>INDIGO - INtegrated Data Warehouse of MIcrobial GenOmes with Examples from the Red Sea Extremophiles.</title>
        <authorList>
            <person name="Alam I."/>
            <person name="Antunes A."/>
            <person name="Kamau A.A."/>
            <person name="Ba Alawi W."/>
            <person name="Kalkatawi M."/>
            <person name="Stingl U."/>
            <person name="Bajic V.B."/>
        </authorList>
    </citation>
    <scope>NUCLEOTIDE SEQUENCE [LARGE SCALE GENOMIC DNA]</scope>
    <source>
        <strain evidence="9 10">SARL4B</strain>
    </source>
</reference>
<dbReference type="Gene3D" id="3.30.565.10">
    <property type="entry name" value="Histidine kinase-like ATPase, C-terminal domain"/>
    <property type="match status" value="1"/>
</dbReference>
<dbReference type="CDD" id="cd00075">
    <property type="entry name" value="HATPase"/>
    <property type="match status" value="1"/>
</dbReference>
<dbReference type="EMBL" id="AFNT02000002">
    <property type="protein sequence ID" value="ERJ07522.1"/>
    <property type="molecule type" value="Genomic_DNA"/>
</dbReference>
<keyword evidence="4 9" id="KW-0808">Transferase</keyword>
<gene>
    <name evidence="9" type="primary">htlD</name>
    <name evidence="9" type="ORF">HLRTI_000245</name>
</gene>
<keyword evidence="7" id="KW-0812">Transmembrane</keyword>
<evidence type="ECO:0000256" key="3">
    <source>
        <dbReference type="ARBA" id="ARBA00022553"/>
    </source>
</evidence>
<comment type="catalytic activity">
    <reaction evidence="1">
        <text>ATP + protein L-histidine = ADP + protein N-phospho-L-histidine.</text>
        <dbReference type="EC" id="2.7.13.3"/>
    </reaction>
</comment>
<dbReference type="InterPro" id="IPR050736">
    <property type="entry name" value="Sensor_HK_Regulatory"/>
</dbReference>
<keyword evidence="7" id="KW-1133">Transmembrane helix</keyword>
<protein>
    <recommendedName>
        <fullName evidence="2">histidine kinase</fullName>
        <ecNumber evidence="2">2.7.13.3</ecNumber>
    </recommendedName>
</protein>
<dbReference type="InterPro" id="IPR003594">
    <property type="entry name" value="HATPase_dom"/>
</dbReference>
<dbReference type="Pfam" id="PF00512">
    <property type="entry name" value="HisKA"/>
    <property type="match status" value="1"/>
</dbReference>
<dbReference type="STRING" id="1033806.HTIA_1402"/>
<evidence type="ECO:0000256" key="5">
    <source>
        <dbReference type="ARBA" id="ARBA00022777"/>
    </source>
</evidence>
<dbReference type="Gene3D" id="3.30.450.20">
    <property type="entry name" value="PAS domain"/>
    <property type="match status" value="1"/>
</dbReference>
<dbReference type="Gene3D" id="1.10.287.130">
    <property type="match status" value="1"/>
</dbReference>
<accession>U2DPI8</accession>
<dbReference type="PANTHER" id="PTHR43711">
    <property type="entry name" value="TWO-COMPONENT HISTIDINE KINASE"/>
    <property type="match status" value="1"/>
</dbReference>
<evidence type="ECO:0000256" key="4">
    <source>
        <dbReference type="ARBA" id="ARBA00022679"/>
    </source>
</evidence>
<dbReference type="InterPro" id="IPR036890">
    <property type="entry name" value="HATPase_C_sf"/>
</dbReference>
<dbReference type="SUPFAM" id="SSF55785">
    <property type="entry name" value="PYP-like sensor domain (PAS domain)"/>
    <property type="match status" value="1"/>
</dbReference>
<dbReference type="SMART" id="SM00387">
    <property type="entry name" value="HATPase_c"/>
    <property type="match status" value="1"/>
</dbReference>
<keyword evidence="7" id="KW-0472">Membrane</keyword>
<dbReference type="RefSeq" id="WP_008526148.1">
    <property type="nucleotide sequence ID" value="NC_021921.1"/>
</dbReference>
<sequence>MDLSLALSTMGAAKALSAELAIGMRWLVRLDGAATSQALSVVVLGGPALLMAGYLHRRAERWDWKTVAIWSAGGTLAGAGLGLWIVGGDTGSFLAVAQAAIGGGVAGGVAGTKISQTRQALASADRDRHRWKALFERAPTAVADLSISDNAFSIVAVNDAFRNHFPIDGNYEGQQFSAVVDLDDVDADIHTAAEAGTPVTDEFTISASGDTHYYRLRLTPYQYDGTRRAFAIITDGTNLKRTEKDLQTAVAELSEKNDRLEQFASVVSHDLRNPLNVAAGNLELVDAPGDEQHLERVASALDRIETLIDDLLTLAREGKSVGDLKPVDLDSAATQAWRSIDTGEMTLSVETATTILADEDRFQQLFENLFRNAREHAGNDVAVTVGDLADGDGFFVADDGPGIPADERESVFEPGNSSKSTGTGLGLDIVRSVARGHDWRVAVTASSQSGARFEFRHVQYP</sequence>
<dbReference type="SUPFAM" id="SSF55874">
    <property type="entry name" value="ATPase domain of HSP90 chaperone/DNA topoisomerase II/histidine kinase"/>
    <property type="match status" value="1"/>
</dbReference>
<comment type="caution">
    <text evidence="9">The sequence shown here is derived from an EMBL/GenBank/DDBJ whole genome shotgun (WGS) entry which is preliminary data.</text>
</comment>
<dbReference type="SMART" id="SM00388">
    <property type="entry name" value="HisKA"/>
    <property type="match status" value="1"/>
</dbReference>
<dbReference type="SUPFAM" id="SSF47384">
    <property type="entry name" value="Homodimeric domain of signal transducing histidine kinase"/>
    <property type="match status" value="1"/>
</dbReference>
<evidence type="ECO:0000313" key="9">
    <source>
        <dbReference type="EMBL" id="ERJ07522.1"/>
    </source>
</evidence>
<dbReference type="PANTHER" id="PTHR43711:SF1">
    <property type="entry name" value="HISTIDINE KINASE 1"/>
    <property type="match status" value="1"/>
</dbReference>
<evidence type="ECO:0000259" key="8">
    <source>
        <dbReference type="PROSITE" id="PS50109"/>
    </source>
</evidence>
<feature type="domain" description="Histidine kinase" evidence="8">
    <location>
        <begin position="266"/>
        <end position="456"/>
    </location>
</feature>
<feature type="transmembrane region" description="Helical" evidence="7">
    <location>
        <begin position="33"/>
        <end position="55"/>
    </location>
</feature>
<dbReference type="InterPro" id="IPR035965">
    <property type="entry name" value="PAS-like_dom_sf"/>
</dbReference>
<dbReference type="Pfam" id="PF02518">
    <property type="entry name" value="HATPase_c"/>
    <property type="match status" value="1"/>
</dbReference>
<evidence type="ECO:0000256" key="2">
    <source>
        <dbReference type="ARBA" id="ARBA00012438"/>
    </source>
</evidence>
<dbReference type="InterPro" id="IPR036097">
    <property type="entry name" value="HisK_dim/P_sf"/>
</dbReference>
<evidence type="ECO:0000256" key="7">
    <source>
        <dbReference type="SAM" id="Phobius"/>
    </source>
</evidence>
<dbReference type="PROSITE" id="PS50109">
    <property type="entry name" value="HIS_KIN"/>
    <property type="match status" value="1"/>
</dbReference>
<reference evidence="9 10" key="1">
    <citation type="journal article" date="2011" name="J. Bacteriol.">
        <title>Genome sequence of Halorhabdus tiamatea, the first archaeon isolated from a deep-sea anoxic brine lake.</title>
        <authorList>
            <person name="Antunes A."/>
            <person name="Alam I."/>
            <person name="Bajic V.B."/>
            <person name="Stingl U."/>
        </authorList>
    </citation>
    <scope>NUCLEOTIDE SEQUENCE [LARGE SCALE GENOMIC DNA]</scope>
    <source>
        <strain evidence="9 10">SARL4B</strain>
    </source>
</reference>
<dbReference type="GO" id="GO:0000155">
    <property type="term" value="F:phosphorelay sensor kinase activity"/>
    <property type="evidence" value="ECO:0007669"/>
    <property type="project" value="InterPro"/>
</dbReference>
<dbReference type="InterPro" id="IPR005467">
    <property type="entry name" value="His_kinase_dom"/>
</dbReference>
<evidence type="ECO:0000256" key="6">
    <source>
        <dbReference type="ARBA" id="ARBA00023012"/>
    </source>
</evidence>
<dbReference type="eggNOG" id="arCOG02333">
    <property type="taxonomic scope" value="Archaea"/>
</dbReference>
<dbReference type="InterPro" id="IPR003661">
    <property type="entry name" value="HisK_dim/P_dom"/>
</dbReference>
<evidence type="ECO:0000313" key="10">
    <source>
        <dbReference type="Proteomes" id="UP000003861"/>
    </source>
</evidence>
<dbReference type="Proteomes" id="UP000003861">
    <property type="component" value="Unassembled WGS sequence"/>
</dbReference>
<dbReference type="EC" id="2.7.13.3" evidence="2"/>
<dbReference type="InterPro" id="IPR004358">
    <property type="entry name" value="Sig_transdc_His_kin-like_C"/>
</dbReference>
<name>U2DPI8_9EURY</name>
<dbReference type="PRINTS" id="PR00344">
    <property type="entry name" value="BCTRLSENSOR"/>
</dbReference>
<dbReference type="CDD" id="cd00082">
    <property type="entry name" value="HisKA"/>
    <property type="match status" value="1"/>
</dbReference>
<keyword evidence="3" id="KW-0597">Phosphoprotein</keyword>
<feature type="transmembrane region" description="Helical" evidence="7">
    <location>
        <begin position="67"/>
        <end position="86"/>
    </location>
</feature>
<dbReference type="GeneID" id="23800045"/>
<keyword evidence="6" id="KW-0902">Two-component regulatory system</keyword>
<dbReference type="AlphaFoldDB" id="U2DPI8"/>